<keyword evidence="2" id="KW-0808">Transferase</keyword>
<name>B4VTG7_9CYAN</name>
<dbReference type="Pfam" id="PF13439">
    <property type="entry name" value="Glyco_transf_4"/>
    <property type="match status" value="1"/>
</dbReference>
<proteinExistence type="predicted"/>
<reference evidence="2 3" key="1">
    <citation type="submission" date="2008-07" db="EMBL/GenBank/DDBJ databases">
        <authorList>
            <person name="Tandeau de Marsac N."/>
            <person name="Ferriera S."/>
            <person name="Johnson J."/>
            <person name="Kravitz S."/>
            <person name="Beeson K."/>
            <person name="Sutton G."/>
            <person name="Rogers Y.-H."/>
            <person name="Friedman R."/>
            <person name="Frazier M."/>
            <person name="Venter J.C."/>
        </authorList>
    </citation>
    <scope>NUCLEOTIDE SEQUENCE [LARGE SCALE GENOMIC DNA]</scope>
    <source>
        <strain evidence="2 3">PCC 7420</strain>
    </source>
</reference>
<dbReference type="eggNOG" id="COG0438">
    <property type="taxonomic scope" value="Bacteria"/>
</dbReference>
<dbReference type="HOGENOM" id="CLU_009583_28_2_3"/>
<dbReference type="Proteomes" id="UP000003835">
    <property type="component" value="Unassembled WGS sequence"/>
</dbReference>
<dbReference type="EMBL" id="DS989852">
    <property type="protein sequence ID" value="EDX74541.1"/>
    <property type="molecule type" value="Genomic_DNA"/>
</dbReference>
<evidence type="ECO:0000259" key="1">
    <source>
        <dbReference type="Pfam" id="PF13439"/>
    </source>
</evidence>
<dbReference type="AlphaFoldDB" id="B4VTG7"/>
<organism evidence="2 3">
    <name type="scientific">Coleofasciculus chthonoplastes PCC 7420</name>
    <dbReference type="NCBI Taxonomy" id="118168"/>
    <lineage>
        <taxon>Bacteria</taxon>
        <taxon>Bacillati</taxon>
        <taxon>Cyanobacteriota</taxon>
        <taxon>Cyanophyceae</taxon>
        <taxon>Coleofasciculales</taxon>
        <taxon>Coleofasciculaceae</taxon>
        <taxon>Coleofasciculus</taxon>
    </lineage>
</organism>
<accession>B4VTG7</accession>
<dbReference type="Gene3D" id="3.40.50.2000">
    <property type="entry name" value="Glycogen Phosphorylase B"/>
    <property type="match status" value="2"/>
</dbReference>
<dbReference type="InterPro" id="IPR050194">
    <property type="entry name" value="Glycosyltransferase_grp1"/>
</dbReference>
<dbReference type="PANTHER" id="PTHR45947:SF13">
    <property type="entry name" value="TRANSFERASE"/>
    <property type="match status" value="1"/>
</dbReference>
<keyword evidence="3" id="KW-1185">Reference proteome</keyword>
<gene>
    <name evidence="2" type="ORF">MC7420_6019</name>
</gene>
<protein>
    <submittedName>
        <fullName evidence="2">Glycosyl transferase, group 1 family protein</fullName>
    </submittedName>
</protein>
<dbReference type="GO" id="GO:0016757">
    <property type="term" value="F:glycosyltransferase activity"/>
    <property type="evidence" value="ECO:0007669"/>
    <property type="project" value="TreeGrafter"/>
</dbReference>
<feature type="domain" description="Glycosyltransferase subfamily 4-like N-terminal" evidence="1">
    <location>
        <begin position="13"/>
        <end position="217"/>
    </location>
</feature>
<evidence type="ECO:0000313" key="2">
    <source>
        <dbReference type="EMBL" id="EDX74541.1"/>
    </source>
</evidence>
<dbReference type="OrthoDB" id="9768685at2"/>
<dbReference type="STRING" id="118168.MC7420_6019"/>
<evidence type="ECO:0000313" key="3">
    <source>
        <dbReference type="Proteomes" id="UP000003835"/>
    </source>
</evidence>
<dbReference type="Pfam" id="PF13692">
    <property type="entry name" value="Glyco_trans_1_4"/>
    <property type="match status" value="1"/>
</dbReference>
<dbReference type="SUPFAM" id="SSF53756">
    <property type="entry name" value="UDP-Glycosyltransferase/glycogen phosphorylase"/>
    <property type="match status" value="1"/>
</dbReference>
<dbReference type="PANTHER" id="PTHR45947">
    <property type="entry name" value="SULFOQUINOVOSYL TRANSFERASE SQD2"/>
    <property type="match status" value="1"/>
</dbReference>
<dbReference type="RefSeq" id="WP_006101872.1">
    <property type="nucleotide sequence ID" value="NZ_DS989852.1"/>
</dbReference>
<dbReference type="CDD" id="cd03825">
    <property type="entry name" value="GT4_WcaC-like"/>
    <property type="match status" value="1"/>
</dbReference>
<dbReference type="InterPro" id="IPR028098">
    <property type="entry name" value="Glyco_trans_4-like_N"/>
</dbReference>
<sequence length="417" mass="47108">MQVLHLSTSDISGGAAIAAYRLHQGLQRLGVPSQMLVDKKSSDDRTVFAQKTNLSKALGILKPTLDRFPLRLYRNCDHTKLSLEWLPDQVSPKTTKLAPDILNLHWVCGGFLKIETLAQLKQPIVWTLHDMWAFTGGCHYSQDCDRYTNSCGNCPLLQSGQNWDLSRWVWQRKTKAWKNINLTLVTPSTWLAKCVRSSSLFKDRRVEVIANGLDPEQYKPIDKRLARELLKLPQDKQLLLFGAMGSTSDHRKGFHLLQPALQCLSQSENQYKTELVVFGSSAPSPQPDFGFKAHYLGKLNDDISLALVYAAADVFVAPSVQDNLPNTVMEAIACGTPSIAFNIGGMPDMIEHQWNGYLAHPYDTKDLANGIAWVLQDEQRRQACSLRSRDMFEQNFTLDIQAKSYIKLYQDILFSYT</sequence>